<feature type="transmembrane region" description="Helical" evidence="1">
    <location>
        <begin position="338"/>
        <end position="355"/>
    </location>
</feature>
<feature type="domain" description="Lnb-like transmembrane" evidence="4">
    <location>
        <begin position="262"/>
        <end position="380"/>
    </location>
</feature>
<evidence type="ECO:0000313" key="6">
    <source>
        <dbReference type="Proteomes" id="UP001501410"/>
    </source>
</evidence>
<evidence type="ECO:0000313" key="5">
    <source>
        <dbReference type="EMBL" id="GAA4452729.1"/>
    </source>
</evidence>
<evidence type="ECO:0000256" key="2">
    <source>
        <dbReference type="SAM" id="SignalP"/>
    </source>
</evidence>
<keyword evidence="6" id="KW-1185">Reference proteome</keyword>
<dbReference type="InterPro" id="IPR025178">
    <property type="entry name" value="Lnb_N"/>
</dbReference>
<feature type="chain" id="PRO_5046414676" evidence="2">
    <location>
        <begin position="25"/>
        <end position="386"/>
    </location>
</feature>
<evidence type="ECO:0000259" key="3">
    <source>
        <dbReference type="Pfam" id="PF13387"/>
    </source>
</evidence>
<evidence type="ECO:0000259" key="4">
    <source>
        <dbReference type="Pfam" id="PF25221"/>
    </source>
</evidence>
<feature type="transmembrane region" description="Helical" evidence="1">
    <location>
        <begin position="257"/>
        <end position="276"/>
    </location>
</feature>
<proteinExistence type="predicted"/>
<gene>
    <name evidence="5" type="ORF">GCM10023092_12060</name>
</gene>
<reference evidence="6" key="1">
    <citation type="journal article" date="2019" name="Int. J. Syst. Evol. Microbiol.">
        <title>The Global Catalogue of Microorganisms (GCM) 10K type strain sequencing project: providing services to taxonomists for standard genome sequencing and annotation.</title>
        <authorList>
            <consortium name="The Broad Institute Genomics Platform"/>
            <consortium name="The Broad Institute Genome Sequencing Center for Infectious Disease"/>
            <person name="Wu L."/>
            <person name="Ma J."/>
        </authorList>
    </citation>
    <scope>NUCLEOTIDE SEQUENCE [LARGE SCALE GENOMIC DNA]</scope>
    <source>
        <strain evidence="6">JCM 31921</strain>
    </source>
</reference>
<feature type="transmembrane region" description="Helical" evidence="1">
    <location>
        <begin position="288"/>
        <end position="308"/>
    </location>
</feature>
<feature type="signal peptide" evidence="2">
    <location>
        <begin position="1"/>
        <end position="24"/>
    </location>
</feature>
<feature type="transmembrane region" description="Helical" evidence="1">
    <location>
        <begin position="314"/>
        <end position="331"/>
    </location>
</feature>
<evidence type="ECO:0000256" key="1">
    <source>
        <dbReference type="SAM" id="Phobius"/>
    </source>
</evidence>
<dbReference type="InterPro" id="IPR057436">
    <property type="entry name" value="5TMH_Lnb"/>
</dbReference>
<sequence length="386" mass="43639">MKMIKSAYWLLFLVGLTAALSATAQNDTAVRPGLRVSLLTCGPGAEIYSVFGHTAVRIIDSATNTDIVYNYGTFNGYDEQFELNFMRGKLLYYLSEEDFAGFKEDYMMEGRWVDEQVLEISASDKRAIQDYLTTNLLPENRAYKYDFFFDNCATRIRDIFTETHGSAFRFGNVVPEKGITFRQIINRYLNPDPWERLGINMLLGSKIDKVMTNEQMMFLPDYLKDAVAGATLSGKKYAAAPDRIVRISALNAGHPDYSVTIVLWSLFVLLAAGLLVPKLRFVGNLLSSVLLILTGLLGVLMLLMWFGTDHKACSDNFNLLWALPTNLLYVFRKRQTKYALIAILCIFLSVIFHLVGLQGLLLPDMVPLLLMLLMIFGVHFRKYSVA</sequence>
<dbReference type="RefSeq" id="WP_344823962.1">
    <property type="nucleotide sequence ID" value="NZ_BAABEZ010000018.1"/>
</dbReference>
<dbReference type="Pfam" id="PF13387">
    <property type="entry name" value="Lnb_N"/>
    <property type="match status" value="1"/>
</dbReference>
<dbReference type="Pfam" id="PF25221">
    <property type="entry name" value="5TMH_Lnb"/>
    <property type="match status" value="1"/>
</dbReference>
<comment type="caution">
    <text evidence="5">The sequence shown here is derived from an EMBL/GenBank/DDBJ whole genome shotgun (WGS) entry which is preliminary data.</text>
</comment>
<organism evidence="5 6">
    <name type="scientific">Rurimicrobium arvi</name>
    <dbReference type="NCBI Taxonomy" id="2049916"/>
    <lineage>
        <taxon>Bacteria</taxon>
        <taxon>Pseudomonadati</taxon>
        <taxon>Bacteroidota</taxon>
        <taxon>Chitinophagia</taxon>
        <taxon>Chitinophagales</taxon>
        <taxon>Chitinophagaceae</taxon>
        <taxon>Rurimicrobium</taxon>
    </lineage>
</organism>
<dbReference type="Proteomes" id="UP001501410">
    <property type="component" value="Unassembled WGS sequence"/>
</dbReference>
<keyword evidence="1" id="KW-0472">Membrane</keyword>
<dbReference type="EMBL" id="BAABEZ010000018">
    <property type="protein sequence ID" value="GAA4452729.1"/>
    <property type="molecule type" value="Genomic_DNA"/>
</dbReference>
<name>A0ABP8MP07_9BACT</name>
<keyword evidence="2" id="KW-0732">Signal</keyword>
<feature type="transmembrane region" description="Helical" evidence="1">
    <location>
        <begin position="361"/>
        <end position="380"/>
    </location>
</feature>
<keyword evidence="1" id="KW-0812">Transmembrane</keyword>
<keyword evidence="1" id="KW-1133">Transmembrane helix</keyword>
<accession>A0ABP8MP07</accession>
<protein>
    <submittedName>
        <fullName evidence="5">DUF4105 domain-containing protein</fullName>
    </submittedName>
</protein>
<feature type="domain" description="Lnb N-terminal periplasmic" evidence="3">
    <location>
        <begin position="34"/>
        <end position="165"/>
    </location>
</feature>